<evidence type="ECO:0000313" key="8">
    <source>
        <dbReference type="Proteomes" id="UP000321787"/>
    </source>
</evidence>
<keyword evidence="6" id="KW-0238">DNA-binding</keyword>
<evidence type="ECO:0000256" key="3">
    <source>
        <dbReference type="ARBA" id="ARBA00020541"/>
    </source>
</evidence>
<dbReference type="InterPro" id="IPR008876">
    <property type="entry name" value="TraY"/>
</dbReference>
<dbReference type="Proteomes" id="UP000321787">
    <property type="component" value="Unassembled WGS sequence"/>
</dbReference>
<reference evidence="7 8" key="1">
    <citation type="submission" date="2019-07" db="EMBL/GenBank/DDBJ databases">
        <title>Whole genome shotgun sequence of Aliivibrio fischeri NBRC 101058.</title>
        <authorList>
            <person name="Hosoyama A."/>
            <person name="Uohara A."/>
            <person name="Ohji S."/>
            <person name="Ichikawa N."/>
        </authorList>
    </citation>
    <scope>NUCLEOTIDE SEQUENCE [LARGE SCALE GENOMIC DNA]</scope>
    <source>
        <strain evidence="7 8">NBRC 101058</strain>
    </source>
</reference>
<sequence length="55" mass="6523">MSKKKDTVGIHFQMDKITSDTLEREAEKNGRTKRQEAAIRLRDHVARYRSTYVEK</sequence>
<protein>
    <recommendedName>
        <fullName evidence="3">Relaxosome protein TraY</fullName>
    </recommendedName>
</protein>
<dbReference type="GO" id="GO:0005737">
    <property type="term" value="C:cytoplasm"/>
    <property type="evidence" value="ECO:0007669"/>
    <property type="project" value="UniProtKB-SubCell"/>
</dbReference>
<dbReference type="EMBL" id="BJTZ01000044">
    <property type="protein sequence ID" value="GEK15872.1"/>
    <property type="molecule type" value="Genomic_DNA"/>
</dbReference>
<dbReference type="AlphaFoldDB" id="A0A510UMH6"/>
<evidence type="ECO:0000256" key="6">
    <source>
        <dbReference type="ARBA" id="ARBA00023125"/>
    </source>
</evidence>
<evidence type="ECO:0000256" key="4">
    <source>
        <dbReference type="ARBA" id="ARBA00022490"/>
    </source>
</evidence>
<keyword evidence="5" id="KW-0184">Conjugation</keyword>
<name>A0A510UMH6_ALIFS</name>
<accession>A0A510UMH6</accession>
<evidence type="ECO:0000256" key="5">
    <source>
        <dbReference type="ARBA" id="ARBA00022971"/>
    </source>
</evidence>
<comment type="subcellular location">
    <subcellularLocation>
        <location evidence="1">Cytoplasm</location>
    </subcellularLocation>
</comment>
<evidence type="ECO:0000256" key="2">
    <source>
        <dbReference type="ARBA" id="ARBA00007183"/>
    </source>
</evidence>
<proteinExistence type="inferred from homology"/>
<dbReference type="GO" id="GO:0003677">
    <property type="term" value="F:DNA binding"/>
    <property type="evidence" value="ECO:0007669"/>
    <property type="project" value="UniProtKB-KW"/>
</dbReference>
<dbReference type="RefSeq" id="WP_146866478.1">
    <property type="nucleotide sequence ID" value="NZ_BJTZ01000044.1"/>
</dbReference>
<evidence type="ECO:0000313" key="7">
    <source>
        <dbReference type="EMBL" id="GEK15872.1"/>
    </source>
</evidence>
<gene>
    <name evidence="7" type="ORF">AFI02nite_39080</name>
</gene>
<organism evidence="7 8">
    <name type="scientific">Aliivibrio fischeri</name>
    <name type="common">Vibrio fischeri</name>
    <dbReference type="NCBI Taxonomy" id="668"/>
    <lineage>
        <taxon>Bacteria</taxon>
        <taxon>Pseudomonadati</taxon>
        <taxon>Pseudomonadota</taxon>
        <taxon>Gammaproteobacteria</taxon>
        <taxon>Vibrionales</taxon>
        <taxon>Vibrionaceae</taxon>
        <taxon>Aliivibrio</taxon>
    </lineage>
</organism>
<comment type="similarity">
    <text evidence="2">Belongs to the TraY family.</text>
</comment>
<dbReference type="Pfam" id="PF05509">
    <property type="entry name" value="TraY"/>
    <property type="match status" value="1"/>
</dbReference>
<comment type="caution">
    <text evidence="7">The sequence shown here is derived from an EMBL/GenBank/DDBJ whole genome shotgun (WGS) entry which is preliminary data.</text>
</comment>
<keyword evidence="4" id="KW-0963">Cytoplasm</keyword>
<evidence type="ECO:0000256" key="1">
    <source>
        <dbReference type="ARBA" id="ARBA00004496"/>
    </source>
</evidence>